<organism evidence="2 3">
    <name type="scientific">Stephanodiscus triporus</name>
    <dbReference type="NCBI Taxonomy" id="2934178"/>
    <lineage>
        <taxon>Eukaryota</taxon>
        <taxon>Sar</taxon>
        <taxon>Stramenopiles</taxon>
        <taxon>Ochrophyta</taxon>
        <taxon>Bacillariophyta</taxon>
        <taxon>Coscinodiscophyceae</taxon>
        <taxon>Thalassiosirophycidae</taxon>
        <taxon>Stephanodiscales</taxon>
        <taxon>Stephanodiscaceae</taxon>
        <taxon>Stephanodiscus</taxon>
    </lineage>
</organism>
<evidence type="ECO:0000313" key="3">
    <source>
        <dbReference type="Proteomes" id="UP001530315"/>
    </source>
</evidence>
<evidence type="ECO:0000313" key="2">
    <source>
        <dbReference type="EMBL" id="KAL3782855.1"/>
    </source>
</evidence>
<dbReference type="Proteomes" id="UP001530315">
    <property type="component" value="Unassembled WGS sequence"/>
</dbReference>
<comment type="caution">
    <text evidence="2">The sequence shown here is derived from an EMBL/GenBank/DDBJ whole genome shotgun (WGS) entry which is preliminary data.</text>
</comment>
<reference evidence="2 3" key="1">
    <citation type="submission" date="2024-10" db="EMBL/GenBank/DDBJ databases">
        <title>Updated reference genomes for cyclostephanoid diatoms.</title>
        <authorList>
            <person name="Roberts W.R."/>
            <person name="Alverson A.J."/>
        </authorList>
    </citation>
    <scope>NUCLEOTIDE SEQUENCE [LARGE SCALE GENOMIC DNA]</scope>
    <source>
        <strain evidence="2 3">AJA276-08</strain>
    </source>
</reference>
<name>A0ABD3P3K7_9STRA</name>
<feature type="region of interest" description="Disordered" evidence="1">
    <location>
        <begin position="33"/>
        <end position="90"/>
    </location>
</feature>
<dbReference type="EMBL" id="JALLAZ020000998">
    <property type="protein sequence ID" value="KAL3782855.1"/>
    <property type="molecule type" value="Genomic_DNA"/>
</dbReference>
<proteinExistence type="predicted"/>
<dbReference type="AlphaFoldDB" id="A0ABD3P3K7"/>
<keyword evidence="3" id="KW-1185">Reference proteome</keyword>
<accession>A0ABD3P3K7</accession>
<gene>
    <name evidence="2" type="ORF">ACHAW5_010621</name>
</gene>
<protein>
    <submittedName>
        <fullName evidence="2">Uncharacterized protein</fullName>
    </submittedName>
</protein>
<evidence type="ECO:0000256" key="1">
    <source>
        <dbReference type="SAM" id="MobiDB-lite"/>
    </source>
</evidence>
<sequence>MRVLPLQPTLVKFVPSSDTTCCNPADSLCISHEKDRTTDTDDDNTSDDSFPNDGNSEEYIVSPSSQPVGLCQPRRSSLRSADRRRDSTRSVGFSTVQTRLFEVIDVDDKPKPDGLNVARPQVSNAVEKKSILDDSDNRLETLCYSRNLGWRYSDRVSDIEAHQTELEEKKKSEYTRMIRDHIERVEREKKERELRHRQRYEKKGFKSKVLKPLLKGFIEASSRSAFIISPYNSN</sequence>